<dbReference type="InterPro" id="IPR018583">
    <property type="entry name" value="CLCuD_DNA-betaC1"/>
</dbReference>
<organism evidence="2">
    <name type="scientific">Tomato leaf curl betasatellite</name>
    <dbReference type="NCBI Taxonomy" id="220812"/>
    <lineage>
        <taxon>Viruses</taxon>
        <taxon>Viruses incertae sedis</taxon>
        <taxon>Tolecusatellitidae</taxon>
        <taxon>Betasatellite</taxon>
        <taxon>Betasatellite solanisrilankaense</taxon>
    </lineage>
</organism>
<evidence type="ECO:0000259" key="1">
    <source>
        <dbReference type="Pfam" id="PF09593"/>
    </source>
</evidence>
<reference evidence="2" key="1">
    <citation type="submission" date="2016-04" db="EMBL/GenBank/DDBJ databases">
        <title>Molecular characterization of Begomovirus associated with Tomato leaf curl disease in North East India.</title>
        <authorList>
            <person name="Datta S."/>
            <person name="Budhauliya R."/>
            <person name="Das B."/>
            <person name="Veer V."/>
        </authorList>
    </citation>
    <scope>NUCLEOTIDE SEQUENCE</scope>
    <source>
        <strain evidence="2">SD10TB</strain>
    </source>
</reference>
<dbReference type="EMBL" id="KX063630">
    <property type="protein sequence ID" value="ANC48018.1"/>
    <property type="molecule type" value="Genomic_DNA"/>
</dbReference>
<accession>A0A161J2A9</accession>
<dbReference type="Pfam" id="PF09593">
    <property type="entry name" value="Pathogen_betaC1"/>
    <property type="match status" value="1"/>
</dbReference>
<feature type="domain" description="Cotton leaf-curl disease DNA-betaC1" evidence="1">
    <location>
        <begin position="2"/>
        <end position="118"/>
    </location>
</feature>
<protein>
    <submittedName>
        <fullName evidence="2">C1 protein</fullName>
    </submittedName>
</protein>
<name>A0A161J2A9_9VIRU</name>
<proteinExistence type="predicted"/>
<evidence type="ECO:0000313" key="2">
    <source>
        <dbReference type="EMBL" id="ANC48018.1"/>
    </source>
</evidence>
<sequence length="118" mass="13825">MTIHYTNTRGLKFIIEVRLQGPKFVMVKVQFFSTRAPAMIKRRFNIPYGHNGIILPFDFNGLETGIRDMIEYLYKDAHYEQFKQEELVEMIDILMMQDANVMDINVDVAFDVTQNATI</sequence>